<dbReference type="Pfam" id="PF05256">
    <property type="entry name" value="UPF0223"/>
    <property type="match status" value="1"/>
</dbReference>
<evidence type="ECO:0000256" key="1">
    <source>
        <dbReference type="HAMAP-Rule" id="MF_01041"/>
    </source>
</evidence>
<dbReference type="PIRSF" id="PIRSF037260">
    <property type="entry name" value="UPF0223"/>
    <property type="match status" value="1"/>
</dbReference>
<dbReference type="SUPFAM" id="SSF158504">
    <property type="entry name" value="BH2638-like"/>
    <property type="match status" value="1"/>
</dbReference>
<evidence type="ECO:0000313" key="2">
    <source>
        <dbReference type="EMBL" id="SER97418.1"/>
    </source>
</evidence>
<gene>
    <name evidence="2" type="ORF">SAMN04487944_11437</name>
</gene>
<evidence type="ECO:0000313" key="3">
    <source>
        <dbReference type="Proteomes" id="UP000199687"/>
    </source>
</evidence>
<dbReference type="InterPro" id="IPR023324">
    <property type="entry name" value="BH2638-like_sf"/>
</dbReference>
<dbReference type="OrthoDB" id="1649074at2"/>
<organism evidence="2 3">
    <name type="scientific">Gracilibacillus ureilyticus</name>
    <dbReference type="NCBI Taxonomy" id="531814"/>
    <lineage>
        <taxon>Bacteria</taxon>
        <taxon>Bacillati</taxon>
        <taxon>Bacillota</taxon>
        <taxon>Bacilli</taxon>
        <taxon>Bacillales</taxon>
        <taxon>Bacillaceae</taxon>
        <taxon>Gracilibacillus</taxon>
    </lineage>
</organism>
<dbReference type="InterPro" id="IPR007920">
    <property type="entry name" value="UPF0223"/>
</dbReference>
<comment type="similarity">
    <text evidence="1">Belongs to the UPF0223 family.</text>
</comment>
<sequence>MNYSYPLNDSWSTEEIVDVINYYSFIEKAYEKGIIQQDLLLAYNRFKQIVPSKSEEKQLDREFEKQSGYIPFRVIKYAKEKRGNDLIKMK</sequence>
<name>A0A1H9TJY8_9BACI</name>
<reference evidence="2 3" key="1">
    <citation type="submission" date="2016-10" db="EMBL/GenBank/DDBJ databases">
        <authorList>
            <person name="de Groot N.N."/>
        </authorList>
    </citation>
    <scope>NUCLEOTIDE SEQUENCE [LARGE SCALE GENOMIC DNA]</scope>
    <source>
        <strain evidence="2 3">CGMCC 1.7727</strain>
    </source>
</reference>
<keyword evidence="3" id="KW-1185">Reference proteome</keyword>
<dbReference type="AlphaFoldDB" id="A0A1H9TJY8"/>
<dbReference type="RefSeq" id="WP_089741948.1">
    <property type="nucleotide sequence ID" value="NZ_FOGL01000014.1"/>
</dbReference>
<dbReference type="NCBIfam" id="NF003353">
    <property type="entry name" value="PRK04387.1"/>
    <property type="match status" value="1"/>
</dbReference>
<dbReference type="Gene3D" id="1.10.220.80">
    <property type="entry name" value="BH2638-like"/>
    <property type="match status" value="1"/>
</dbReference>
<accession>A0A1H9TJY8</accession>
<dbReference type="Proteomes" id="UP000199687">
    <property type="component" value="Unassembled WGS sequence"/>
</dbReference>
<dbReference type="STRING" id="531814.SAMN04487944_11437"/>
<dbReference type="EMBL" id="FOGL01000014">
    <property type="protein sequence ID" value="SER97418.1"/>
    <property type="molecule type" value="Genomic_DNA"/>
</dbReference>
<proteinExistence type="inferred from homology"/>
<protein>
    <recommendedName>
        <fullName evidence="1">UPF0223 protein SAMN04487944_11437</fullName>
    </recommendedName>
</protein>
<dbReference type="HAMAP" id="MF_01041">
    <property type="entry name" value="UPF0223"/>
    <property type="match status" value="1"/>
</dbReference>